<protein>
    <submittedName>
        <fullName evidence="1">Uncharacterized protein</fullName>
    </submittedName>
</protein>
<accession>A0A7J5C0W3</accession>
<dbReference type="Proteomes" id="UP000467240">
    <property type="component" value="Unassembled WGS sequence"/>
</dbReference>
<sequence length="284" mass="30782">MSMETTGNAFPGTALMVAASLQKRGIGVVELEPFTVVDDRGRRYHVRRLAETLATTQDMWRTLEVERYLDELLGASGIDGAERDRLLVRVVPAPEHAHDALPYDGSLVLLPAYDLPDVVRTVTAPERLGGWDAIWPVALENLRRLPAPHHTLLAPKSRPGVRGHVFESGDWFGASRVLIVDELLARVPDTPPAVDGLLVATPNRSTVLVHGIEGPGVAAALEYLAFVADQLCAPEAGPLSPVVSYRDGFGPVQPVAWFDERRELRTDTVNGPFGAKLAELAARG</sequence>
<gene>
    <name evidence="1" type="ORF">F8O01_02000</name>
</gene>
<name>A0A7J5C0W3_9MICO</name>
<dbReference type="RefSeq" id="WP_158039193.1">
    <property type="nucleotide sequence ID" value="NZ_JACCFV010000001.1"/>
</dbReference>
<keyword evidence="2" id="KW-1185">Reference proteome</keyword>
<comment type="caution">
    <text evidence="1">The sequence shown here is derived from an EMBL/GenBank/DDBJ whole genome shotgun (WGS) entry which is preliminary data.</text>
</comment>
<dbReference type="OrthoDB" id="3812886at2"/>
<organism evidence="1 2">
    <name type="scientific">Pseudoclavibacter chungangensis</name>
    <dbReference type="NCBI Taxonomy" id="587635"/>
    <lineage>
        <taxon>Bacteria</taxon>
        <taxon>Bacillati</taxon>
        <taxon>Actinomycetota</taxon>
        <taxon>Actinomycetes</taxon>
        <taxon>Micrococcales</taxon>
        <taxon>Microbacteriaceae</taxon>
        <taxon>Pseudoclavibacter</taxon>
    </lineage>
</organism>
<proteinExistence type="predicted"/>
<dbReference type="EMBL" id="WBJZ01000002">
    <property type="protein sequence ID" value="KAB1662255.1"/>
    <property type="molecule type" value="Genomic_DNA"/>
</dbReference>
<dbReference type="AlphaFoldDB" id="A0A7J5C0W3"/>
<evidence type="ECO:0000313" key="1">
    <source>
        <dbReference type="EMBL" id="KAB1662255.1"/>
    </source>
</evidence>
<evidence type="ECO:0000313" key="2">
    <source>
        <dbReference type="Proteomes" id="UP000467240"/>
    </source>
</evidence>
<reference evidence="1 2" key="1">
    <citation type="submission" date="2019-09" db="EMBL/GenBank/DDBJ databases">
        <title>Phylogeny of genus Pseudoclavibacter and closely related genus.</title>
        <authorList>
            <person name="Li Y."/>
        </authorList>
    </citation>
    <scope>NUCLEOTIDE SEQUENCE [LARGE SCALE GENOMIC DNA]</scope>
    <source>
        <strain evidence="1 2">DSM 23821</strain>
    </source>
</reference>